<dbReference type="EMBL" id="JH767562">
    <property type="protein sequence ID" value="EON63292.1"/>
    <property type="molecule type" value="Genomic_DNA"/>
</dbReference>
<dbReference type="Pfam" id="PF13426">
    <property type="entry name" value="PAS_9"/>
    <property type="match status" value="1"/>
</dbReference>
<dbReference type="PROSITE" id="PS50113">
    <property type="entry name" value="PAC"/>
    <property type="match status" value="1"/>
</dbReference>
<dbReference type="AlphaFoldDB" id="R7YN14"/>
<reference evidence="7" key="1">
    <citation type="submission" date="2012-06" db="EMBL/GenBank/DDBJ databases">
        <title>The genome sequence of Coniosporium apollinis CBS 100218.</title>
        <authorList>
            <consortium name="The Broad Institute Genome Sequencing Platform"/>
            <person name="Cuomo C."/>
            <person name="Gorbushina A."/>
            <person name="Noack S."/>
            <person name="Walker B."/>
            <person name="Young S.K."/>
            <person name="Zeng Q."/>
            <person name="Gargeya S."/>
            <person name="Fitzgerald M."/>
            <person name="Haas B."/>
            <person name="Abouelleil A."/>
            <person name="Alvarado L."/>
            <person name="Arachchi H.M."/>
            <person name="Berlin A.M."/>
            <person name="Chapman S.B."/>
            <person name="Goldberg J."/>
            <person name="Griggs A."/>
            <person name="Gujja S."/>
            <person name="Hansen M."/>
            <person name="Howarth C."/>
            <person name="Imamovic A."/>
            <person name="Larimer J."/>
            <person name="McCowan C."/>
            <person name="Montmayeur A."/>
            <person name="Murphy C."/>
            <person name="Neiman D."/>
            <person name="Pearson M."/>
            <person name="Priest M."/>
            <person name="Roberts A."/>
            <person name="Saif S."/>
            <person name="Shea T."/>
            <person name="Sisk P."/>
            <person name="Sykes S."/>
            <person name="Wortman J."/>
            <person name="Nusbaum C."/>
            <person name="Birren B."/>
        </authorList>
    </citation>
    <scope>NUCLEOTIDE SEQUENCE [LARGE SCALE GENOMIC DNA]</scope>
    <source>
        <strain evidence="7">CBS 100218</strain>
    </source>
</reference>
<feature type="region of interest" description="Disordered" evidence="4">
    <location>
        <begin position="172"/>
        <end position="216"/>
    </location>
</feature>
<dbReference type="RefSeq" id="XP_007778609.1">
    <property type="nucleotide sequence ID" value="XM_007780419.1"/>
</dbReference>
<keyword evidence="1" id="KW-0285">Flavoprotein</keyword>
<name>R7YN14_CONA1</name>
<protein>
    <recommendedName>
        <fullName evidence="5">PAC domain-containing protein</fullName>
    </recommendedName>
</protein>
<evidence type="ECO:0000259" key="5">
    <source>
        <dbReference type="PROSITE" id="PS50113"/>
    </source>
</evidence>
<evidence type="ECO:0000256" key="3">
    <source>
        <dbReference type="ARBA" id="ARBA00022991"/>
    </source>
</evidence>
<dbReference type="InterPro" id="IPR035965">
    <property type="entry name" value="PAS-like_dom_sf"/>
</dbReference>
<dbReference type="OMA" id="ITHTYIQ"/>
<feature type="compositionally biased region" description="Basic and acidic residues" evidence="4">
    <location>
        <begin position="775"/>
        <end position="784"/>
    </location>
</feature>
<evidence type="ECO:0000313" key="7">
    <source>
        <dbReference type="Proteomes" id="UP000016924"/>
    </source>
</evidence>
<feature type="region of interest" description="Disordered" evidence="4">
    <location>
        <begin position="19"/>
        <end position="147"/>
    </location>
</feature>
<sequence length="804" mass="88924">MTPYPHLAFLEKHSSYNVYSQYPQVQPPRPDSRTSRPGSRTRGTRSMETTRPPTAPKADAPAPAPVKIEVESPGDAAGEPLVQDFQDRYLPKPQQSTTPAETPPASPYSAAVTPQVATAHILNQLSLSSADGDDESAPAPPDFTRRGIHIPTRTRQANAFPKQVGQRSYAPNIGREIGSSVPSTPETRERSSGDSVISYETSASSISHPLPPLQVKTSLDEGDRLEPLLEDDPRSFDLLAEPETQPGRSFQLEKRSEQMFSREHLETIFADPALLLRFTSFLSAARSKSVPLLIYYLDALKALRAINYANAIAEALEPIPEHDFTEHPARATVNSVLENKANEAFEAMVAEDLPAYITHVFIQVVTASIQRRITGTLPPHLREASEGLAEVFCLTDVSRPDNPIVFASEEFHRTTQYGVSYAIGRNCRFLQGPRTNPHSIQRLRAAVEAGKETSEVFLNYRRDGSPFLNLLMVAPLMDSRGRLRYFIGAQVDVSGLAKDCTDLEGLQRMLAKQQQERDGADTGQQTQHKDEFQELSEMFNMGELETVRKYGGRMHREHIEEIDDGTSGAGRPRLLLKDPSNDQIKTYEYSANPNGKLEGIYQHYLLVRPHPSLRILFTSPSLRVPGILQSPFLSRIGGSSRVHEELEAALAAGRGVTAKVRWLSGRGDDEGRPRWIHCTPLLGHTGTVGVWMVVLLDDGDGSQGRRFRMAPPVPSTIGNHHHIGGGKEGVRERGEERYDAHRREGTPRRRDRGREGDFPSEISSFGGGTRVGSRTSEHERERRYGRPISGLGSGQPSIDSFALG</sequence>
<dbReference type="PANTHER" id="PTHR47429:SF9">
    <property type="entry name" value="PAS DOMAIN-CONTAINING PROTEIN"/>
    <property type="match status" value="1"/>
</dbReference>
<evidence type="ECO:0000256" key="2">
    <source>
        <dbReference type="ARBA" id="ARBA00022643"/>
    </source>
</evidence>
<dbReference type="Proteomes" id="UP000016924">
    <property type="component" value="Unassembled WGS sequence"/>
</dbReference>
<dbReference type="STRING" id="1168221.R7YN14"/>
<accession>R7YN14</accession>
<dbReference type="InterPro" id="IPR000700">
    <property type="entry name" value="PAS-assoc_C"/>
</dbReference>
<keyword evidence="7" id="KW-1185">Reference proteome</keyword>
<evidence type="ECO:0000256" key="1">
    <source>
        <dbReference type="ARBA" id="ARBA00022630"/>
    </source>
</evidence>
<dbReference type="GeneID" id="19899830"/>
<dbReference type="CDD" id="cd00130">
    <property type="entry name" value="PAS"/>
    <property type="match status" value="1"/>
</dbReference>
<feature type="region of interest" description="Disordered" evidence="4">
    <location>
        <begin position="710"/>
        <end position="804"/>
    </location>
</feature>
<evidence type="ECO:0000256" key="4">
    <source>
        <dbReference type="SAM" id="MobiDB-lite"/>
    </source>
</evidence>
<dbReference type="HOGENOM" id="CLU_012260_2_0_1"/>
<dbReference type="PANTHER" id="PTHR47429">
    <property type="entry name" value="PROTEIN TWIN LOV 1"/>
    <property type="match status" value="1"/>
</dbReference>
<dbReference type="eggNOG" id="ENOG502QXB0">
    <property type="taxonomic scope" value="Eukaryota"/>
</dbReference>
<keyword evidence="3" id="KW-0157">Chromophore</keyword>
<dbReference type="Gene3D" id="3.30.450.20">
    <property type="entry name" value="PAS domain"/>
    <property type="match status" value="1"/>
</dbReference>
<evidence type="ECO:0000313" key="6">
    <source>
        <dbReference type="EMBL" id="EON63292.1"/>
    </source>
</evidence>
<feature type="compositionally biased region" description="Low complexity" evidence="4">
    <location>
        <begin position="35"/>
        <end position="46"/>
    </location>
</feature>
<keyword evidence="2" id="KW-0288">FMN</keyword>
<feature type="domain" description="PAC" evidence="5">
    <location>
        <begin position="452"/>
        <end position="505"/>
    </location>
</feature>
<dbReference type="OrthoDB" id="447251at2759"/>
<feature type="compositionally biased region" description="Basic and acidic residues" evidence="4">
    <location>
        <begin position="728"/>
        <end position="757"/>
    </location>
</feature>
<dbReference type="SUPFAM" id="SSF55785">
    <property type="entry name" value="PYP-like sensor domain (PAS domain)"/>
    <property type="match status" value="1"/>
</dbReference>
<gene>
    <name evidence="6" type="ORF">W97_02519</name>
</gene>
<organism evidence="6 7">
    <name type="scientific">Coniosporium apollinis (strain CBS 100218)</name>
    <name type="common">Rock-inhabiting black yeast</name>
    <dbReference type="NCBI Taxonomy" id="1168221"/>
    <lineage>
        <taxon>Eukaryota</taxon>
        <taxon>Fungi</taxon>
        <taxon>Dikarya</taxon>
        <taxon>Ascomycota</taxon>
        <taxon>Pezizomycotina</taxon>
        <taxon>Dothideomycetes</taxon>
        <taxon>Dothideomycetes incertae sedis</taxon>
        <taxon>Coniosporium</taxon>
    </lineage>
</organism>
<dbReference type="GO" id="GO:0005634">
    <property type="term" value="C:nucleus"/>
    <property type="evidence" value="ECO:0007669"/>
    <property type="project" value="TreeGrafter"/>
</dbReference>
<dbReference type="InterPro" id="IPR000014">
    <property type="entry name" value="PAS"/>
</dbReference>
<proteinExistence type="predicted"/>
<feature type="compositionally biased region" description="Polar residues" evidence="4">
    <location>
        <begin position="193"/>
        <end position="207"/>
    </location>
</feature>